<feature type="transmembrane region" description="Helical" evidence="1">
    <location>
        <begin position="297"/>
        <end position="323"/>
    </location>
</feature>
<accession>A0A1M5VIQ4</accession>
<feature type="transmembrane region" description="Helical" evidence="1">
    <location>
        <begin position="335"/>
        <end position="357"/>
    </location>
</feature>
<sequence length="363" mass="38216">MRSLRVVLLAGITLGFGVSAHAHQVKLSTARVTLGGDRTVSVEVALKGSDADRLAGTNVFDAQRDSVDPTLVAASAAPILAYVNAHVAVTGLDGKACVAGAAALVPDGDGVIYRNAFSCRNVRGDIVYRSTVLTAIDPSARQIVLIGEGANVPQALLDASNTTVTLSAPAPLLLSTMQRYLVTGIEHIFLGYDHIAFLVGVVLWARRFVPVIKIVTAFTIAHSITLSLAALNIIVLPGAVVEPAIAASIVFVAMENFFSRDIDSRWRVTFAFGLIHGFGFASALREFGLPANAVVPALAAFNIGVEVGQVAIVSIVVPALIVLDRLMATDRAKPVRTASLVYALSLLISLLGSYWLLTRLLEA</sequence>
<dbReference type="Proteomes" id="UP000189796">
    <property type="component" value="Chromosome I"/>
</dbReference>
<feature type="transmembrane region" description="Helical" evidence="1">
    <location>
        <begin position="180"/>
        <end position="204"/>
    </location>
</feature>
<feature type="transmembrane region" description="Helical" evidence="1">
    <location>
        <begin position="266"/>
        <end position="285"/>
    </location>
</feature>
<evidence type="ECO:0000313" key="4">
    <source>
        <dbReference type="Proteomes" id="UP000189796"/>
    </source>
</evidence>
<dbReference type="AlphaFoldDB" id="A0A1M5VIQ4"/>
<name>A0A1M5VIQ4_9BRAD</name>
<feature type="transmembrane region" description="Helical" evidence="1">
    <location>
        <begin position="211"/>
        <end position="228"/>
    </location>
</feature>
<dbReference type="InterPro" id="IPR032809">
    <property type="entry name" value="Put_HupE_UreJ"/>
</dbReference>
<keyword evidence="2" id="KW-0732">Signal</keyword>
<gene>
    <name evidence="3" type="ORF">SAMN05443248_5995</name>
</gene>
<protein>
    <submittedName>
        <fullName evidence="3">HupE / UreJ protein</fullName>
    </submittedName>
</protein>
<dbReference type="Pfam" id="PF13795">
    <property type="entry name" value="HupE_UreJ_2"/>
    <property type="match status" value="1"/>
</dbReference>
<keyword evidence="1" id="KW-0812">Transmembrane</keyword>
<keyword evidence="1" id="KW-0472">Membrane</keyword>
<keyword evidence="1" id="KW-1133">Transmembrane helix</keyword>
<dbReference type="EMBL" id="LT670817">
    <property type="protein sequence ID" value="SHH75162.1"/>
    <property type="molecule type" value="Genomic_DNA"/>
</dbReference>
<feature type="signal peptide" evidence="2">
    <location>
        <begin position="1"/>
        <end position="22"/>
    </location>
</feature>
<reference evidence="3 4" key="1">
    <citation type="submission" date="2016-11" db="EMBL/GenBank/DDBJ databases">
        <authorList>
            <person name="Jaros S."/>
            <person name="Januszkiewicz K."/>
            <person name="Wedrychowicz H."/>
        </authorList>
    </citation>
    <scope>NUCLEOTIDE SEQUENCE [LARGE SCALE GENOMIC DNA]</scope>
    <source>
        <strain evidence="3 4">GAS138</strain>
    </source>
</reference>
<evidence type="ECO:0000313" key="3">
    <source>
        <dbReference type="EMBL" id="SHH75162.1"/>
    </source>
</evidence>
<evidence type="ECO:0000256" key="2">
    <source>
        <dbReference type="SAM" id="SignalP"/>
    </source>
</evidence>
<proteinExistence type="predicted"/>
<feature type="transmembrane region" description="Helical" evidence="1">
    <location>
        <begin position="234"/>
        <end position="254"/>
    </location>
</feature>
<evidence type="ECO:0000256" key="1">
    <source>
        <dbReference type="SAM" id="Phobius"/>
    </source>
</evidence>
<feature type="chain" id="PRO_5012409534" evidence="2">
    <location>
        <begin position="23"/>
        <end position="363"/>
    </location>
</feature>
<organism evidence="3 4">
    <name type="scientific">Bradyrhizobium erythrophlei</name>
    <dbReference type="NCBI Taxonomy" id="1437360"/>
    <lineage>
        <taxon>Bacteria</taxon>
        <taxon>Pseudomonadati</taxon>
        <taxon>Pseudomonadota</taxon>
        <taxon>Alphaproteobacteria</taxon>
        <taxon>Hyphomicrobiales</taxon>
        <taxon>Nitrobacteraceae</taxon>
        <taxon>Bradyrhizobium</taxon>
    </lineage>
</organism>